<comment type="caution">
    <text evidence="1">The sequence shown here is derived from an EMBL/GenBank/DDBJ whole genome shotgun (WGS) entry which is preliminary data.</text>
</comment>
<reference evidence="1 2" key="1">
    <citation type="journal article" date="2018" name="Biotechnol. Adv.">
        <title>Improved genomic resources and new bioinformatic workflow for the carcinogenic parasite Clonorchis sinensis: Biotechnological implications.</title>
        <authorList>
            <person name="Wang D."/>
            <person name="Korhonen P.K."/>
            <person name="Gasser R.B."/>
            <person name="Young N.D."/>
        </authorList>
    </citation>
    <scope>NUCLEOTIDE SEQUENCE [LARGE SCALE GENOMIC DNA]</scope>
    <source>
        <strain evidence="1">Cs-k2</strain>
    </source>
</reference>
<dbReference type="Proteomes" id="UP000286415">
    <property type="component" value="Unassembled WGS sequence"/>
</dbReference>
<keyword evidence="2" id="KW-1185">Reference proteome</keyword>
<proteinExistence type="predicted"/>
<accession>A0A3R7D8I7</accession>
<name>A0A3R7D8I7_CLOSI</name>
<dbReference type="EMBL" id="NIRI02000010">
    <property type="protein sequence ID" value="KAG5454031.1"/>
    <property type="molecule type" value="Genomic_DNA"/>
</dbReference>
<sequence length="294" mass="33712">MRPSLADLCIDPICHTTIGTNTTSRTGKTLHKFRRLHLNWFAFVGFDDEVVKNLILCIATVHRTTFTIIFIFMHTTERTGRPLQLKITQWLRFIVRTQPWALECSCLRLGSVSLPHTSCFLQMAWKPGTERVLQLNDYYRLVLLQDQFSYKNKSRSGTCSEFVQQTQRTQERLCCHHRIRKQSRSCVGSKVESAQTISCYLLFIENGCLADATPKKSMRTDLLPSFPSLDRSSQEAAVGFKPWIFPSVTTTRNEKKFCLMKVRALSLKILPCPRRVFAGSTVKNLLARPCSNRA</sequence>
<organism evidence="1 2">
    <name type="scientific">Clonorchis sinensis</name>
    <name type="common">Chinese liver fluke</name>
    <dbReference type="NCBI Taxonomy" id="79923"/>
    <lineage>
        <taxon>Eukaryota</taxon>
        <taxon>Metazoa</taxon>
        <taxon>Spiralia</taxon>
        <taxon>Lophotrochozoa</taxon>
        <taxon>Platyhelminthes</taxon>
        <taxon>Trematoda</taxon>
        <taxon>Digenea</taxon>
        <taxon>Opisthorchiida</taxon>
        <taxon>Opisthorchiata</taxon>
        <taxon>Opisthorchiidae</taxon>
        <taxon>Clonorchis</taxon>
    </lineage>
</organism>
<evidence type="ECO:0000313" key="1">
    <source>
        <dbReference type="EMBL" id="KAG5454031.1"/>
    </source>
</evidence>
<reference evidence="1 2" key="2">
    <citation type="journal article" date="2021" name="Genomics">
        <title>High-quality reference genome for Clonorchis sinensis.</title>
        <authorList>
            <person name="Young N.D."/>
            <person name="Stroehlein A.J."/>
            <person name="Kinkar L."/>
            <person name="Wang T."/>
            <person name="Sohn W.M."/>
            <person name="Chang B.C.H."/>
            <person name="Kaur P."/>
            <person name="Weisz D."/>
            <person name="Dudchenko O."/>
            <person name="Aiden E.L."/>
            <person name="Korhonen P.K."/>
            <person name="Gasser R.B."/>
        </authorList>
    </citation>
    <scope>NUCLEOTIDE SEQUENCE [LARGE SCALE GENOMIC DNA]</scope>
    <source>
        <strain evidence="1">Cs-k2</strain>
    </source>
</reference>
<dbReference type="InParanoid" id="A0A3R7D8I7"/>
<gene>
    <name evidence="1" type="ORF">CSKR_102058</name>
</gene>
<evidence type="ECO:0000313" key="2">
    <source>
        <dbReference type="Proteomes" id="UP000286415"/>
    </source>
</evidence>
<protein>
    <submittedName>
        <fullName evidence="1">Uncharacterized protein</fullName>
    </submittedName>
</protein>
<dbReference type="AlphaFoldDB" id="A0A3R7D8I7"/>